<dbReference type="AlphaFoldDB" id="A0A3P3XPN0"/>
<dbReference type="Pfam" id="PF00370">
    <property type="entry name" value="FGGY_N"/>
    <property type="match status" value="1"/>
</dbReference>
<evidence type="ECO:0000256" key="1">
    <source>
        <dbReference type="ARBA" id="ARBA00022679"/>
    </source>
</evidence>
<organism evidence="10">
    <name type="scientific">uncultured spirochete</name>
    <dbReference type="NCBI Taxonomy" id="156406"/>
    <lineage>
        <taxon>Bacteria</taxon>
        <taxon>Pseudomonadati</taxon>
        <taxon>Spirochaetota</taxon>
        <taxon>Spirochaetia</taxon>
        <taxon>Spirochaetales</taxon>
        <taxon>environmental samples</taxon>
    </lineage>
</organism>
<keyword evidence="4" id="KW-0067">ATP-binding</keyword>
<evidence type="ECO:0000259" key="8">
    <source>
        <dbReference type="Pfam" id="PF00370"/>
    </source>
</evidence>
<dbReference type="Gene3D" id="3.30.420.40">
    <property type="match status" value="2"/>
</dbReference>
<dbReference type="PANTHER" id="PTHR43435:SF4">
    <property type="entry name" value="FGGY CARBOHYDRATE KINASE DOMAIN-CONTAINING PROTEIN"/>
    <property type="match status" value="1"/>
</dbReference>
<accession>A0A3P3XPN0</accession>
<feature type="domain" description="Carbohydrate kinase FGGY C-terminal" evidence="9">
    <location>
        <begin position="267"/>
        <end position="454"/>
    </location>
</feature>
<dbReference type="InterPro" id="IPR018484">
    <property type="entry name" value="FGGY_N"/>
</dbReference>
<keyword evidence="1 7" id="KW-0808">Transferase</keyword>
<protein>
    <submittedName>
        <fullName evidence="10">Carbohydrate kinase</fullName>
    </submittedName>
</protein>
<dbReference type="SUPFAM" id="SSF53067">
    <property type="entry name" value="Actin-like ATPase domain"/>
    <property type="match status" value="2"/>
</dbReference>
<sequence>MKDESQFSDLYACIDLGTQSVRVGIIDEHGTLVACAEHEYPISYPNDGWAEQKPEDWYKNFLLAWESALKDISPPRRKCIKALCACATSSTVFPVDAEGRPLSNALVWMDSRAVKEAEDINATGNPTLSHCGGEVSVEWLIPKVLWFKHNKKEIYDTAYRFVEQLDWFNWMLSGEWCSSECNATCKANYSHDDGGWNPHYFGNIGLDDYKEKIITQVTPVGGLIGELRADFCETYGLNKSVSLYQGGIDAYIAVLGLGVVHEGILGAILGTSFVELCMTSNPLKIEGIWGPYKDAIIEGYYTLEGGQISAGSITKWFREIFGNGKSIDFKSISSEAKNSGVGAHGLVALDFFQGNRTPYKNPKSRGVIWGLSLSHSRGDIYRALIESVAFGTRNIISNFNLFGYDISSIVACGGVTKDELWMSVIADACDMQISLVNSSSYAGLMGCAMISAVSSGLFRDYVSAANSMIHEVAVVEPNHKNKELYESAYDQYIALCGIMNSMTSKK</sequence>
<keyword evidence="6" id="KW-0119">Carbohydrate metabolism</keyword>
<keyword evidence="2" id="KW-0547">Nucleotide-binding</keyword>
<dbReference type="InterPro" id="IPR005929">
    <property type="entry name" value="Ribulokinase"/>
</dbReference>
<dbReference type="InterPro" id="IPR018485">
    <property type="entry name" value="FGGY_C"/>
</dbReference>
<reference evidence="10" key="1">
    <citation type="submission" date="2017-02" db="EMBL/GenBank/DDBJ databases">
        <authorList>
            <person name="Regsiter A."/>
            <person name="William W."/>
        </authorList>
    </citation>
    <scope>NUCLEOTIDE SEQUENCE</scope>
    <source>
        <strain evidence="10">BdmA 4</strain>
    </source>
</reference>
<dbReference type="PROSITE" id="PS00445">
    <property type="entry name" value="FGGY_KINASES_2"/>
    <property type="match status" value="1"/>
</dbReference>
<evidence type="ECO:0000256" key="4">
    <source>
        <dbReference type="ARBA" id="ARBA00022840"/>
    </source>
</evidence>
<dbReference type="InterPro" id="IPR000577">
    <property type="entry name" value="Carb_kinase_FGGY"/>
</dbReference>
<evidence type="ECO:0000313" key="10">
    <source>
        <dbReference type="EMBL" id="SLM18194.1"/>
    </source>
</evidence>
<evidence type="ECO:0000259" key="9">
    <source>
        <dbReference type="Pfam" id="PF02782"/>
    </source>
</evidence>
<dbReference type="PANTHER" id="PTHR43435">
    <property type="entry name" value="RIBULOKINASE"/>
    <property type="match status" value="1"/>
</dbReference>
<proteinExistence type="inferred from homology"/>
<evidence type="ECO:0000256" key="3">
    <source>
        <dbReference type="ARBA" id="ARBA00022777"/>
    </source>
</evidence>
<evidence type="ECO:0000256" key="7">
    <source>
        <dbReference type="RuleBase" id="RU003733"/>
    </source>
</evidence>
<evidence type="ECO:0000256" key="6">
    <source>
        <dbReference type="ARBA" id="ARBA00023277"/>
    </source>
</evidence>
<dbReference type="CDD" id="cd07781">
    <property type="entry name" value="ASKHA_NBD_FGGY_L-RBK"/>
    <property type="match status" value="1"/>
</dbReference>
<dbReference type="GO" id="GO:0005524">
    <property type="term" value="F:ATP binding"/>
    <property type="evidence" value="ECO:0007669"/>
    <property type="project" value="UniProtKB-KW"/>
</dbReference>
<dbReference type="PIRSF" id="PIRSF000538">
    <property type="entry name" value="GlpK"/>
    <property type="match status" value="1"/>
</dbReference>
<dbReference type="EMBL" id="FWDO01000004">
    <property type="protein sequence ID" value="SLM18194.1"/>
    <property type="molecule type" value="Genomic_DNA"/>
</dbReference>
<keyword evidence="5" id="KW-0054">Arabinose catabolism</keyword>
<dbReference type="InterPro" id="IPR043129">
    <property type="entry name" value="ATPase_NBD"/>
</dbReference>
<dbReference type="GO" id="GO:0019150">
    <property type="term" value="F:D-ribulokinase activity"/>
    <property type="evidence" value="ECO:0007669"/>
    <property type="project" value="TreeGrafter"/>
</dbReference>
<keyword evidence="3 7" id="KW-0418">Kinase</keyword>
<dbReference type="GO" id="GO:0019569">
    <property type="term" value="P:L-arabinose catabolic process to D-xylulose 5-phosphate"/>
    <property type="evidence" value="ECO:0007669"/>
    <property type="project" value="InterPro"/>
</dbReference>
<name>A0A3P3XPN0_9SPIR</name>
<feature type="domain" description="Carbohydrate kinase FGGY N-terminal" evidence="8">
    <location>
        <begin position="11"/>
        <end position="256"/>
    </location>
</feature>
<comment type="similarity">
    <text evidence="7">Belongs to the FGGY kinase family.</text>
</comment>
<dbReference type="GO" id="GO:0005737">
    <property type="term" value="C:cytoplasm"/>
    <property type="evidence" value="ECO:0007669"/>
    <property type="project" value="TreeGrafter"/>
</dbReference>
<dbReference type="Pfam" id="PF02782">
    <property type="entry name" value="FGGY_C"/>
    <property type="match status" value="1"/>
</dbReference>
<dbReference type="GO" id="GO:0008741">
    <property type="term" value="F:ribulokinase activity"/>
    <property type="evidence" value="ECO:0007669"/>
    <property type="project" value="InterPro"/>
</dbReference>
<dbReference type="InterPro" id="IPR018483">
    <property type="entry name" value="Carb_kinase_FGGY_CS"/>
</dbReference>
<gene>
    <name evidence="10" type="ORF">SPIRO4BDMA_40766</name>
</gene>
<evidence type="ECO:0000256" key="2">
    <source>
        <dbReference type="ARBA" id="ARBA00022741"/>
    </source>
</evidence>
<evidence type="ECO:0000256" key="5">
    <source>
        <dbReference type="ARBA" id="ARBA00022935"/>
    </source>
</evidence>